<organism evidence="1 2">
    <name type="scientific">Planoprotostelium fungivorum</name>
    <dbReference type="NCBI Taxonomy" id="1890364"/>
    <lineage>
        <taxon>Eukaryota</taxon>
        <taxon>Amoebozoa</taxon>
        <taxon>Evosea</taxon>
        <taxon>Variosea</taxon>
        <taxon>Cavosteliida</taxon>
        <taxon>Cavosteliaceae</taxon>
        <taxon>Planoprotostelium</taxon>
    </lineage>
</organism>
<sequence>MKDPTSIRRTTRRLWSLSLSAGLQVSKSFSRARHVEQLFTAYGMMSRVLEVGYNNVVCTVCSLNTIEAFTLTT</sequence>
<dbReference type="Proteomes" id="UP000241769">
    <property type="component" value="Unassembled WGS sequence"/>
</dbReference>
<protein>
    <submittedName>
        <fullName evidence="1">Uncharacterized protein</fullName>
    </submittedName>
</protein>
<name>A0A2P6NAI6_9EUKA</name>
<comment type="caution">
    <text evidence="1">The sequence shown here is derived from an EMBL/GenBank/DDBJ whole genome shotgun (WGS) entry which is preliminary data.</text>
</comment>
<accession>A0A2P6NAI6</accession>
<evidence type="ECO:0000313" key="2">
    <source>
        <dbReference type="Proteomes" id="UP000241769"/>
    </source>
</evidence>
<evidence type="ECO:0000313" key="1">
    <source>
        <dbReference type="EMBL" id="PRP80966.1"/>
    </source>
</evidence>
<dbReference type="AlphaFoldDB" id="A0A2P6NAI6"/>
<gene>
    <name evidence="1" type="ORF">PROFUN_11080</name>
</gene>
<keyword evidence="2" id="KW-1185">Reference proteome</keyword>
<proteinExistence type="predicted"/>
<dbReference type="InParanoid" id="A0A2P6NAI6"/>
<reference evidence="1 2" key="1">
    <citation type="journal article" date="2018" name="Genome Biol. Evol.">
        <title>Multiple Roots of Fruiting Body Formation in Amoebozoa.</title>
        <authorList>
            <person name="Hillmann F."/>
            <person name="Forbes G."/>
            <person name="Novohradska S."/>
            <person name="Ferling I."/>
            <person name="Riege K."/>
            <person name="Groth M."/>
            <person name="Westermann M."/>
            <person name="Marz M."/>
            <person name="Spaller T."/>
            <person name="Winckler T."/>
            <person name="Schaap P."/>
            <person name="Glockner G."/>
        </authorList>
    </citation>
    <scope>NUCLEOTIDE SEQUENCE [LARGE SCALE GENOMIC DNA]</scope>
    <source>
        <strain evidence="1 2">Jena</strain>
    </source>
</reference>
<dbReference type="EMBL" id="MDYQ01000133">
    <property type="protein sequence ID" value="PRP80966.1"/>
    <property type="molecule type" value="Genomic_DNA"/>
</dbReference>